<feature type="transmembrane region" description="Helical" evidence="2">
    <location>
        <begin position="637"/>
        <end position="657"/>
    </location>
</feature>
<evidence type="ECO:0000256" key="1">
    <source>
        <dbReference type="SAM" id="MobiDB-lite"/>
    </source>
</evidence>
<comment type="caution">
    <text evidence="3">The sequence shown here is derived from an EMBL/GenBank/DDBJ whole genome shotgun (WGS) entry which is preliminary data.</text>
</comment>
<sequence length="759" mass="82520">MNFQKLTNTDMTLKSQMAMLPTYIPTPPDGGWGWVIVAASLVCNIIVDGIGYAYGPIVSGLTNKFGCRPVTIAGSIVASLGFFIGSYADSVNILLVTYGVMGGFGFGLIYLPSIVSVGYYFEKKRALATGIAVCGSGIGTFMFSPVNNLLLRDFDWKYLLVIHAGLILNACVCGMLMRPLEPPKKKKKPARAKTVLDRVKEKAKYTRKRAGESESSVAVVETFAKLREAKQKREAALNENESDISSMPSQYFIKGKQDSISRQYKLSMSDRGESPSQPSSPVDVPKIVLPSTETEETHPVGSPESMSSKLSVEMENPTRNVDIHESHTKSQSNLDPNQTHLGNGVYVHEVEPLIENGYAKVVQRKSKSGSHAGSRFGLGSQRDMTVQKEDYKRPLYRKDIFYSGSIVHIPQYRSQPDVKSYVTSITSIPGDIDQPEVGWKFCTCLPKSVVDTLQEMLDISLLKNFPFLMICLGNILAMSGFYVPFSFLVDRAILLGIDETQAAFLLSVIGITNTIGRILAGFLADLRHVDSLVLNNVAMVIGGVSLLLEPFCLSYGLLITFASVYGLCIAAYISLTSIIICDILGLNKLTNAFGLLTLARGVSSIAGPPLAGLKVLASFDNLYYGVKGILKRLRMFLYFYTAYISLTSIIICDMLGLGKLTNAFGLLTMGRGIAGIVGPPIAGAVFQATGNYDASFLLGGGLFLAGAGCHLVLHLPCVRKRTREEDTIITAPDSDNVIETPPVKQEHVTIDETTNLKTD</sequence>
<feature type="transmembrane region" description="Helical" evidence="2">
    <location>
        <begin position="465"/>
        <end position="483"/>
    </location>
</feature>
<dbReference type="Pfam" id="PF07690">
    <property type="entry name" value="MFS_1"/>
    <property type="match status" value="2"/>
</dbReference>
<protein>
    <recommendedName>
        <fullName evidence="5">Monocarboxylate transporter</fullName>
    </recommendedName>
</protein>
<dbReference type="Proteomes" id="UP001217089">
    <property type="component" value="Unassembled WGS sequence"/>
</dbReference>
<feature type="region of interest" description="Disordered" evidence="1">
    <location>
        <begin position="266"/>
        <end position="285"/>
    </location>
</feature>
<dbReference type="InterPro" id="IPR050327">
    <property type="entry name" value="Proton-linked_MCT"/>
</dbReference>
<evidence type="ECO:0008006" key="5">
    <source>
        <dbReference type="Google" id="ProtNLM"/>
    </source>
</evidence>
<evidence type="ECO:0000313" key="3">
    <source>
        <dbReference type="EMBL" id="KAJ8316294.1"/>
    </source>
</evidence>
<dbReference type="Gene3D" id="1.20.1250.20">
    <property type="entry name" value="MFS general substrate transporter like domains"/>
    <property type="match status" value="3"/>
</dbReference>
<feature type="transmembrane region" description="Helical" evidence="2">
    <location>
        <begin position="503"/>
        <end position="524"/>
    </location>
</feature>
<feature type="compositionally biased region" description="Low complexity" evidence="1">
    <location>
        <begin position="274"/>
        <end position="285"/>
    </location>
</feature>
<name>A0ABQ9FG71_TEGGR</name>
<reference evidence="3 4" key="1">
    <citation type="submission" date="2022-12" db="EMBL/GenBank/DDBJ databases">
        <title>Chromosome-level genome of Tegillarca granosa.</title>
        <authorList>
            <person name="Kim J."/>
        </authorList>
    </citation>
    <scope>NUCLEOTIDE SEQUENCE [LARGE SCALE GENOMIC DNA]</scope>
    <source>
        <strain evidence="3">Teg-2019</strain>
        <tissue evidence="3">Adductor muscle</tissue>
    </source>
</reference>
<evidence type="ECO:0000313" key="4">
    <source>
        <dbReference type="Proteomes" id="UP001217089"/>
    </source>
</evidence>
<feature type="transmembrane region" description="Helical" evidence="2">
    <location>
        <begin position="126"/>
        <end position="146"/>
    </location>
</feature>
<keyword evidence="4" id="KW-1185">Reference proteome</keyword>
<feature type="transmembrane region" description="Helical" evidence="2">
    <location>
        <begin position="536"/>
        <end position="558"/>
    </location>
</feature>
<organism evidence="3 4">
    <name type="scientific">Tegillarca granosa</name>
    <name type="common">Malaysian cockle</name>
    <name type="synonym">Anadara granosa</name>
    <dbReference type="NCBI Taxonomy" id="220873"/>
    <lineage>
        <taxon>Eukaryota</taxon>
        <taxon>Metazoa</taxon>
        <taxon>Spiralia</taxon>
        <taxon>Lophotrochozoa</taxon>
        <taxon>Mollusca</taxon>
        <taxon>Bivalvia</taxon>
        <taxon>Autobranchia</taxon>
        <taxon>Pteriomorphia</taxon>
        <taxon>Arcoida</taxon>
        <taxon>Arcoidea</taxon>
        <taxon>Arcidae</taxon>
        <taxon>Tegillarca</taxon>
    </lineage>
</organism>
<dbReference type="SUPFAM" id="SSF103473">
    <property type="entry name" value="MFS general substrate transporter"/>
    <property type="match status" value="2"/>
</dbReference>
<feature type="transmembrane region" description="Helical" evidence="2">
    <location>
        <begin position="93"/>
        <end position="114"/>
    </location>
</feature>
<feature type="transmembrane region" description="Helical" evidence="2">
    <location>
        <begin position="66"/>
        <end position="87"/>
    </location>
</feature>
<keyword evidence="2" id="KW-1133">Transmembrane helix</keyword>
<dbReference type="InterPro" id="IPR011701">
    <property type="entry name" value="MFS"/>
</dbReference>
<feature type="transmembrane region" description="Helical" evidence="2">
    <location>
        <begin position="158"/>
        <end position="177"/>
    </location>
</feature>
<keyword evidence="2" id="KW-0812">Transmembrane</keyword>
<feature type="transmembrane region" description="Helical" evidence="2">
    <location>
        <begin position="31"/>
        <end position="54"/>
    </location>
</feature>
<feature type="transmembrane region" description="Helical" evidence="2">
    <location>
        <begin position="694"/>
        <end position="713"/>
    </location>
</feature>
<evidence type="ECO:0000256" key="2">
    <source>
        <dbReference type="SAM" id="Phobius"/>
    </source>
</evidence>
<proteinExistence type="predicted"/>
<accession>A0ABQ9FG71</accession>
<dbReference type="PANTHER" id="PTHR11360">
    <property type="entry name" value="MONOCARBOXYLATE TRANSPORTER"/>
    <property type="match status" value="1"/>
</dbReference>
<feature type="transmembrane region" description="Helical" evidence="2">
    <location>
        <begin position="564"/>
        <end position="586"/>
    </location>
</feature>
<feature type="transmembrane region" description="Helical" evidence="2">
    <location>
        <begin position="669"/>
        <end position="688"/>
    </location>
</feature>
<dbReference type="InterPro" id="IPR036259">
    <property type="entry name" value="MFS_trans_sf"/>
</dbReference>
<dbReference type="PANTHER" id="PTHR11360:SF286">
    <property type="entry name" value="GH22266P"/>
    <property type="match status" value="1"/>
</dbReference>
<dbReference type="EMBL" id="JARBDR010000328">
    <property type="protein sequence ID" value="KAJ8316294.1"/>
    <property type="molecule type" value="Genomic_DNA"/>
</dbReference>
<keyword evidence="2" id="KW-0472">Membrane</keyword>
<gene>
    <name evidence="3" type="ORF">KUTeg_006308</name>
</gene>